<dbReference type="Proteomes" id="UP001152484">
    <property type="component" value="Unassembled WGS sequence"/>
</dbReference>
<organism evidence="2 3">
    <name type="scientific">Cuscuta europaea</name>
    <name type="common">European dodder</name>
    <dbReference type="NCBI Taxonomy" id="41803"/>
    <lineage>
        <taxon>Eukaryota</taxon>
        <taxon>Viridiplantae</taxon>
        <taxon>Streptophyta</taxon>
        <taxon>Embryophyta</taxon>
        <taxon>Tracheophyta</taxon>
        <taxon>Spermatophyta</taxon>
        <taxon>Magnoliopsida</taxon>
        <taxon>eudicotyledons</taxon>
        <taxon>Gunneridae</taxon>
        <taxon>Pentapetalae</taxon>
        <taxon>asterids</taxon>
        <taxon>lamiids</taxon>
        <taxon>Solanales</taxon>
        <taxon>Convolvulaceae</taxon>
        <taxon>Cuscuteae</taxon>
        <taxon>Cuscuta</taxon>
        <taxon>Cuscuta subgen. Cuscuta</taxon>
    </lineage>
</organism>
<dbReference type="PANTHER" id="PTHR33824">
    <property type="entry name" value="POLYKETIDE CYCLASE/DEHYDRASE AND LIPID TRANSPORT SUPERFAMILY PROTEIN"/>
    <property type="match status" value="1"/>
</dbReference>
<feature type="domain" description="Coenzyme Q-binding protein COQ10 START" evidence="1">
    <location>
        <begin position="88"/>
        <end position="195"/>
    </location>
</feature>
<dbReference type="Pfam" id="PF03364">
    <property type="entry name" value="Polyketide_cyc"/>
    <property type="match status" value="1"/>
</dbReference>
<dbReference type="Gene3D" id="3.30.530.20">
    <property type="match status" value="1"/>
</dbReference>
<comment type="caution">
    <text evidence="2">The sequence shown here is derived from an EMBL/GenBank/DDBJ whole genome shotgun (WGS) entry which is preliminary data.</text>
</comment>
<proteinExistence type="predicted"/>
<dbReference type="SUPFAM" id="SSF55961">
    <property type="entry name" value="Bet v1-like"/>
    <property type="match status" value="1"/>
</dbReference>
<dbReference type="InterPro" id="IPR023393">
    <property type="entry name" value="START-like_dom_sf"/>
</dbReference>
<dbReference type="EMBL" id="CAMAPE010000010">
    <property type="protein sequence ID" value="CAH9078950.1"/>
    <property type="molecule type" value="Genomic_DNA"/>
</dbReference>
<protein>
    <recommendedName>
        <fullName evidence="1">Coenzyme Q-binding protein COQ10 START domain-containing protein</fullName>
    </recommendedName>
</protein>
<dbReference type="CDD" id="cd07817">
    <property type="entry name" value="SRPBCC_8"/>
    <property type="match status" value="1"/>
</dbReference>
<sequence>MSAISAALPVPTPASTSVNSVGNFHQTLFPLFTDRTRKSTPPIESSLISRYSNHCFLFRKVSRRSTPRLRFLFSPVMKWQDCKVKMDIDVPSSIAYKCYADREAIPQWMPFISSVKILEDKPELSRWSLSYKAFGQNIEFSWLAHNMQPIPNQKIHWRSLEGLPNRGAVRFFPKGASSCTVELTVSYEVPSLLIPVASALQPFTESLLLRGLEAFAKFARGYTTMQPIHIETVKSDQ</sequence>
<name>A0A9P0YXG5_CUSEU</name>
<dbReference type="OrthoDB" id="47798at2759"/>
<keyword evidence="3" id="KW-1185">Reference proteome</keyword>
<dbReference type="InterPro" id="IPR005031">
    <property type="entry name" value="COQ10_START"/>
</dbReference>
<gene>
    <name evidence="2" type="ORF">CEURO_LOCUS6997</name>
</gene>
<accession>A0A9P0YXG5</accession>
<evidence type="ECO:0000313" key="3">
    <source>
        <dbReference type="Proteomes" id="UP001152484"/>
    </source>
</evidence>
<dbReference type="PANTHER" id="PTHR33824:SF7">
    <property type="entry name" value="POLYKETIDE CYCLASE_DEHYDRASE AND LIPID TRANSPORT SUPERFAMILY PROTEIN"/>
    <property type="match status" value="1"/>
</dbReference>
<dbReference type="InterPro" id="IPR047137">
    <property type="entry name" value="ORF3"/>
</dbReference>
<dbReference type="AlphaFoldDB" id="A0A9P0YXG5"/>
<evidence type="ECO:0000313" key="2">
    <source>
        <dbReference type="EMBL" id="CAH9078950.1"/>
    </source>
</evidence>
<reference evidence="2" key="1">
    <citation type="submission" date="2022-07" db="EMBL/GenBank/DDBJ databases">
        <authorList>
            <person name="Macas J."/>
            <person name="Novak P."/>
            <person name="Neumann P."/>
        </authorList>
    </citation>
    <scope>NUCLEOTIDE SEQUENCE</scope>
</reference>
<evidence type="ECO:0000259" key="1">
    <source>
        <dbReference type="Pfam" id="PF03364"/>
    </source>
</evidence>